<organism evidence="2">
    <name type="scientific">Petromyces alliaceus</name>
    <name type="common">Aspergillus alliaceus</name>
    <dbReference type="NCBI Taxonomy" id="209559"/>
    <lineage>
        <taxon>Eukaryota</taxon>
        <taxon>Fungi</taxon>
        <taxon>Dikarya</taxon>
        <taxon>Ascomycota</taxon>
        <taxon>Pezizomycotina</taxon>
        <taxon>Eurotiomycetes</taxon>
        <taxon>Eurotiomycetidae</taxon>
        <taxon>Eurotiales</taxon>
        <taxon>Aspergillaceae</taxon>
        <taxon>Aspergillus</taxon>
        <taxon>Aspergillus subgen. Circumdati</taxon>
    </lineage>
</organism>
<proteinExistence type="predicted"/>
<evidence type="ECO:0000313" key="2">
    <source>
        <dbReference type="EMBL" id="KAE8385497.1"/>
    </source>
</evidence>
<protein>
    <recommendedName>
        <fullName evidence="1">DUF7791 domain-containing protein</fullName>
    </recommendedName>
</protein>
<reference evidence="2" key="1">
    <citation type="submission" date="2019-04" db="EMBL/GenBank/DDBJ databases">
        <title>Friends and foes A comparative genomics studyof 23 Aspergillus species from section Flavi.</title>
        <authorList>
            <consortium name="DOE Joint Genome Institute"/>
            <person name="Kjaerbolling I."/>
            <person name="Vesth T."/>
            <person name="Frisvad J.C."/>
            <person name="Nybo J.L."/>
            <person name="Theobald S."/>
            <person name="Kildgaard S."/>
            <person name="Isbrandt T."/>
            <person name="Kuo A."/>
            <person name="Sato A."/>
            <person name="Lyhne E.K."/>
            <person name="Kogle M.E."/>
            <person name="Wiebenga A."/>
            <person name="Kun R.S."/>
            <person name="Lubbers R.J."/>
            <person name="Makela M.R."/>
            <person name="Barry K."/>
            <person name="Chovatia M."/>
            <person name="Clum A."/>
            <person name="Daum C."/>
            <person name="Haridas S."/>
            <person name="He G."/>
            <person name="LaButti K."/>
            <person name="Lipzen A."/>
            <person name="Mondo S."/>
            <person name="Riley R."/>
            <person name="Salamov A."/>
            <person name="Simmons B.A."/>
            <person name="Magnuson J.K."/>
            <person name="Henrissat B."/>
            <person name="Mortensen U.H."/>
            <person name="Larsen T.O."/>
            <person name="Devries R.P."/>
            <person name="Grigoriev I.V."/>
            <person name="Machida M."/>
            <person name="Baker S.E."/>
            <person name="Andersen M.R."/>
        </authorList>
    </citation>
    <scope>NUCLEOTIDE SEQUENCE [LARGE SCALE GENOMIC DNA]</scope>
    <source>
        <strain evidence="2">IBT 14317</strain>
    </source>
</reference>
<dbReference type="Proteomes" id="UP000326877">
    <property type="component" value="Unassembled WGS sequence"/>
</dbReference>
<dbReference type="EMBL" id="ML735333">
    <property type="protein sequence ID" value="KAE8385497.1"/>
    <property type="molecule type" value="Genomic_DNA"/>
</dbReference>
<feature type="domain" description="DUF7791" evidence="1">
    <location>
        <begin position="4"/>
        <end position="99"/>
    </location>
</feature>
<sequence length="189" mass="21176">MYEEEYDDVNYALNMVSSPISDEEMDELQDQCRRRINARCGGLLEVKGSSVQFLHQTVRDFLLTSEMSDFLSVKANAGFSVDLSTLRAFVARQKRIPHSATDAQGSTPLVVLDESLQYASDALEDSPMLVTELLDDLESLFQLLPGGEILPELKLIGESDADYFNSNTNFYCNSPDFLFRNELPRVGVS</sequence>
<dbReference type="Pfam" id="PF25053">
    <property type="entry name" value="DUF7791"/>
    <property type="match status" value="1"/>
</dbReference>
<evidence type="ECO:0000259" key="1">
    <source>
        <dbReference type="Pfam" id="PF25053"/>
    </source>
</evidence>
<dbReference type="OrthoDB" id="443402at2759"/>
<name>A0A5N7BVH3_PETAA</name>
<dbReference type="AlphaFoldDB" id="A0A5N7BVH3"/>
<accession>A0A5N7BVH3</accession>
<dbReference type="InterPro" id="IPR056693">
    <property type="entry name" value="DUF7791"/>
</dbReference>
<gene>
    <name evidence="2" type="ORF">BDV23DRAFT_188171</name>
</gene>